<feature type="compositionally biased region" description="Basic and acidic residues" evidence="1">
    <location>
        <begin position="120"/>
        <end position="129"/>
    </location>
</feature>
<organism evidence="2 3">
    <name type="scientific">Gnathostoma spinigerum</name>
    <dbReference type="NCBI Taxonomy" id="75299"/>
    <lineage>
        <taxon>Eukaryota</taxon>
        <taxon>Metazoa</taxon>
        <taxon>Ecdysozoa</taxon>
        <taxon>Nematoda</taxon>
        <taxon>Chromadorea</taxon>
        <taxon>Rhabditida</taxon>
        <taxon>Spirurina</taxon>
        <taxon>Gnathostomatomorpha</taxon>
        <taxon>Gnathostomatoidea</taxon>
        <taxon>Gnathostomatidae</taxon>
        <taxon>Gnathostoma</taxon>
    </lineage>
</organism>
<dbReference type="AlphaFoldDB" id="A0ABD6E6R1"/>
<evidence type="ECO:0000313" key="3">
    <source>
        <dbReference type="Proteomes" id="UP001608902"/>
    </source>
</evidence>
<evidence type="ECO:0000313" key="2">
    <source>
        <dbReference type="EMBL" id="MFH4975788.1"/>
    </source>
</evidence>
<keyword evidence="3" id="KW-1185">Reference proteome</keyword>
<evidence type="ECO:0000256" key="1">
    <source>
        <dbReference type="SAM" id="MobiDB-lite"/>
    </source>
</evidence>
<accession>A0ABD6E6R1</accession>
<gene>
    <name evidence="2" type="ORF">AB6A40_002497</name>
</gene>
<sequence>MTVLTRQNLSFDYSFCFSSLKVDVTAESVPSASEVEEPPPIVDLSKTKILGNLDKILEEEKLKRIQNIEAELGDEEFQDVTQSSSRRTKKNVKIAEEKCVLYLTDDVGTIDEQDNNETPAEDKDEKCTF</sequence>
<feature type="region of interest" description="Disordered" evidence="1">
    <location>
        <begin position="110"/>
        <end position="129"/>
    </location>
</feature>
<dbReference type="EMBL" id="JBGFUD010001127">
    <property type="protein sequence ID" value="MFH4975788.1"/>
    <property type="molecule type" value="Genomic_DNA"/>
</dbReference>
<protein>
    <submittedName>
        <fullName evidence="2">Uncharacterized protein</fullName>
    </submittedName>
</protein>
<dbReference type="Proteomes" id="UP001608902">
    <property type="component" value="Unassembled WGS sequence"/>
</dbReference>
<reference evidence="2 3" key="1">
    <citation type="submission" date="2024-08" db="EMBL/GenBank/DDBJ databases">
        <title>Gnathostoma spinigerum genome.</title>
        <authorList>
            <person name="Gonzalez-Bertolin B."/>
            <person name="Monzon S."/>
            <person name="Zaballos A."/>
            <person name="Jimenez P."/>
            <person name="Dekumyoy P."/>
            <person name="Varona S."/>
            <person name="Cuesta I."/>
            <person name="Sumanam S."/>
            <person name="Adisakwattana P."/>
            <person name="Gasser R.B."/>
            <person name="Hernandez-Gonzalez A."/>
            <person name="Young N.D."/>
            <person name="Perteguer M.J."/>
        </authorList>
    </citation>
    <scope>NUCLEOTIDE SEQUENCE [LARGE SCALE GENOMIC DNA]</scope>
    <source>
        <strain evidence="2">AL3</strain>
        <tissue evidence="2">Liver</tissue>
    </source>
</reference>
<proteinExistence type="predicted"/>
<comment type="caution">
    <text evidence="2">The sequence shown here is derived from an EMBL/GenBank/DDBJ whole genome shotgun (WGS) entry which is preliminary data.</text>
</comment>
<name>A0ABD6E6R1_9BILA</name>